<evidence type="ECO:0000256" key="1">
    <source>
        <dbReference type="SAM" id="Phobius"/>
    </source>
</evidence>
<dbReference type="Gene3D" id="2.60.120.10">
    <property type="entry name" value="Jelly Rolls"/>
    <property type="match status" value="4"/>
</dbReference>
<organism evidence="3 4">
    <name type="scientific">Spodoptera frugiperda</name>
    <name type="common">Fall armyworm</name>
    <dbReference type="NCBI Taxonomy" id="7108"/>
    <lineage>
        <taxon>Eukaryota</taxon>
        <taxon>Metazoa</taxon>
        <taxon>Ecdysozoa</taxon>
        <taxon>Arthropoda</taxon>
        <taxon>Hexapoda</taxon>
        <taxon>Insecta</taxon>
        <taxon>Pterygota</taxon>
        <taxon>Neoptera</taxon>
        <taxon>Endopterygota</taxon>
        <taxon>Lepidoptera</taxon>
        <taxon>Glossata</taxon>
        <taxon>Ditrysia</taxon>
        <taxon>Noctuoidea</taxon>
        <taxon>Noctuidae</taxon>
        <taxon>Amphipyrinae</taxon>
        <taxon>Spodoptera</taxon>
    </lineage>
</organism>
<keyword evidence="1" id="KW-0812">Transmembrane</keyword>
<dbReference type="InterPro" id="IPR000595">
    <property type="entry name" value="cNMP-bd_dom"/>
</dbReference>
<dbReference type="SUPFAM" id="SSF51206">
    <property type="entry name" value="cAMP-binding domain-like"/>
    <property type="match status" value="4"/>
</dbReference>
<feature type="transmembrane region" description="Helical" evidence="1">
    <location>
        <begin position="1630"/>
        <end position="1654"/>
    </location>
</feature>
<reference evidence="4" key="1">
    <citation type="submission" date="2025-08" db="UniProtKB">
        <authorList>
            <consortium name="RefSeq"/>
        </authorList>
    </citation>
    <scope>IDENTIFICATION</scope>
    <source>
        <tissue evidence="4">Whole larval tissue</tissue>
    </source>
</reference>
<feature type="transmembrane region" description="Helical" evidence="1">
    <location>
        <begin position="1730"/>
        <end position="1751"/>
    </location>
</feature>
<feature type="transmembrane region" description="Helical" evidence="1">
    <location>
        <begin position="1111"/>
        <end position="1131"/>
    </location>
</feature>
<dbReference type="GO" id="GO:0042391">
    <property type="term" value="P:regulation of membrane potential"/>
    <property type="evidence" value="ECO:0007669"/>
    <property type="project" value="TreeGrafter"/>
</dbReference>
<feature type="transmembrane region" description="Helical" evidence="1">
    <location>
        <begin position="1602"/>
        <end position="1624"/>
    </location>
</feature>
<evidence type="ECO:0000313" key="4">
    <source>
        <dbReference type="RefSeq" id="XP_050556291.1"/>
    </source>
</evidence>
<feature type="transmembrane region" description="Helical" evidence="1">
    <location>
        <begin position="1846"/>
        <end position="1871"/>
    </location>
</feature>
<feature type="domain" description="Cyclic nucleotide-binding" evidence="2">
    <location>
        <begin position="386"/>
        <end position="505"/>
    </location>
</feature>
<dbReference type="Pfam" id="PF00027">
    <property type="entry name" value="cNMP_binding"/>
    <property type="match status" value="2"/>
</dbReference>
<feature type="transmembrane region" description="Helical" evidence="1">
    <location>
        <begin position="190"/>
        <end position="215"/>
    </location>
</feature>
<dbReference type="InterPro" id="IPR014710">
    <property type="entry name" value="RmlC-like_jellyroll"/>
</dbReference>
<dbReference type="GO" id="GO:0005886">
    <property type="term" value="C:plasma membrane"/>
    <property type="evidence" value="ECO:0007669"/>
    <property type="project" value="TreeGrafter"/>
</dbReference>
<dbReference type="GeneID" id="118269016"/>
<feature type="transmembrane region" description="Helical" evidence="1">
    <location>
        <begin position="642"/>
        <end position="662"/>
    </location>
</feature>
<feature type="transmembrane region" description="Helical" evidence="1">
    <location>
        <begin position="740"/>
        <end position="760"/>
    </location>
</feature>
<feature type="domain" description="Cyclic nucleotide-binding" evidence="2">
    <location>
        <begin position="1949"/>
        <end position="2070"/>
    </location>
</feature>
<feature type="transmembrane region" description="Helical" evidence="1">
    <location>
        <begin position="1137"/>
        <end position="1160"/>
    </location>
</feature>
<feature type="transmembrane region" description="Helical" evidence="1">
    <location>
        <begin position="819"/>
        <end position="845"/>
    </location>
</feature>
<name>A0A9R0E0T7_SPOFR</name>
<dbReference type="InterPro" id="IPR018490">
    <property type="entry name" value="cNMP-bd_dom_sf"/>
</dbReference>
<protein>
    <submittedName>
        <fullName evidence="4">Uncharacterized protein LOC118269016</fullName>
    </submittedName>
</protein>
<gene>
    <name evidence="4" type="primary">LOC118269016</name>
</gene>
<feature type="transmembrane region" description="Helical" evidence="1">
    <location>
        <begin position="1816"/>
        <end position="1834"/>
    </location>
</feature>
<sequence>MPLRKTEGAMDDSLKQTSKSIDKITAISKMLENKTGTTEDSKIEWSNLIFLPFQPVFQLFVLLSVIVKVLLGPIQSVYPIVYCGEVMDQTPVLLFIKYCYWYFCDALYGIDTFLHIVHRQVTDQAMRREHLPKSAGLLIIDLISLIPFLRLVMPNPCPVPRLWPNILAFNEFLVIYRVTEYFSLVTTHSYFNLLVGYSLTLCMTLNCIACFWLLLTEEGFCKHCTGVGNYYDWRAYVIYKLNETDVGYTTYVYAYTFVFSFTQNAFFDNETKPSAILEFIIVCMFLICAYILNHFIVMPKFFAESLLRLRRVCTKYSVTRKIIEETHRRNPTTNAHKEVENFYKIIWRKRSGIIHMPEVFKTEIPRYLRLEIKQDLLWPLYYHSPILRKTSFPLRRLISECVELSYRMPGERFFVGDHSKTSLYYLKSGIVQLISADDGITPIFSVTSGTIFGDINFYVPNYDRKVACQCLTYCEIYVVQRKYLIQALHKYPIDRQTVMEAVRDRLNHAKKLFNSKKSIRGLDRNEDEGIAWINRRWWEIYEVFEKVMEQTGFSREQVRCDLPREESIYHCAKYLGQLVLCTPTELQTKSMFTNVSFPWIMNPVSKFGFVWHRIVFITVMMVLCVFPPNLVKREIPSWFTFFTLYTDTIYGIDIAVSLFTAVKTEDSVTSTFSTVLFERFKSFTFMLDILSSIWLEDLAYIVGAPQYYYTFQFNRLIKIYVLFYGIYLKWDIRRNPLVDVCRKLLLINFTFIVLTSHIMFELTNYMPQLTVTYFFGEVLCSRTVKVDCVEMNPVTGVLINWAFEWTFCEYVAMNLWDTYVGIVISFLSYLIFVYCRSTLVSYMYLESRVLSSYRRFVSNLKKYYQHYSIHVDLLRRLDRYFICHWKYYQGHDVISSNSMIEEPIEIYWKAQGEVAQRIISKSITFTHADPSLIKELACMARFLVLPKNAIIFMFGNQVKNVTWIVQGFVKVESHDEKGEIVETYYGPGTLLSIAAVYFGKESVRSYTAYTDCETIYIPINIFYDIYKKYTLEYEYLQNCVKEFTPMVDEMFRNYLLHRRDYQQKLRDRINSTRMSMTSTAKVIPELQQNRSLPFEGDFWGDPESAFMQTWLMFRTVVVYVSISSAAVLGGIGAVSRWVFTMISAFCDCIAWIDIILKLFLAYHDDRGIIITNTKKCFVNYITKAFILDLIGVIPVYEVLKALLSAEIDDDTSFLINTVCKFAHIYILFAYFQYISDLPTVNGTLINIVKWQLVNSLLVLGASHYFMVVCVKFEFNERNMDLLSVTLRDTCWMPDVMTMPFNLSWNDLHLIFAESLSLAENGMMGLNYGRFLVDSRNLGVGLCLFVIGFIFWCISCHALTLLVLDARGDFLFQHAVNQLDRFLTSERVEDSIIQKAMQHFRYCWVRTKGIQLNQLTNEGIGVVFRQDLNYFFYKKTFSILDTIIKGGEAMQRQLASVSTQAFFLGGHDIIRENDLVTYLCVVHRGKVVLTKKNRKLIVLTKGDIFGQLLGTRKRPIRVTATAEDKVDVLYIEINAFQSIITEEVRRTIMRNPQHKNDFLATKYVTLENPYDTVKYLLRGRKMIKLPWNDFPVEGYHGTWYSNFLHLTWFVGPFITTVCVNSFVVLPTGHNLWYRVYIVLFICDVIHLANFIADFYSIQLVVVQNKCQHQRVGWKKLKDWSLYLDILSFLIPLGTIFHNDWRYQYARMLRLKYFFDYDFHFCRGFKRSMAPILLKIAIFLLVIHCFTCGWVYIACRRKGKFPIHIRDMRDMVNTIDFSQWTHPDDRGEGCARATRDIRDEEDPAVFIPTFVVPKYWPYDYIVALTYILLIHTHTNIDTIMPLSINEVYYKVFTTFVLQLLDIYIMALAINAAYTKYRELYQYNFSIKNMLIYLTDSGLSRSLSDNVWAYTVQLWKRQKGDKLPDLAYQCPPCLRQDLFTALYLHHLDAPPTFRMLPDYFKRQLAARLQRTVIFPGKCIVREGDTFNITYFIHEGEVEKWYIDKAGENKLMSVLYTNGYFGCMSGLFVNVGFHFTYYSRTVVDLVYLDLDKWTDLLTSYPDIKAKLYEATRNMKKDHTKKK</sequence>
<feature type="transmembrane region" description="Helical" evidence="1">
    <location>
        <begin position="279"/>
        <end position="302"/>
    </location>
</feature>
<feature type="transmembrane region" description="Helical" evidence="1">
    <location>
        <begin position="91"/>
        <end position="114"/>
    </location>
</feature>
<feature type="transmembrane region" description="Helical" evidence="1">
    <location>
        <begin position="610"/>
        <end position="630"/>
    </location>
</feature>
<dbReference type="CDD" id="cd00038">
    <property type="entry name" value="CAP_ED"/>
    <property type="match status" value="4"/>
</dbReference>
<feature type="transmembrane region" description="Helical" evidence="1">
    <location>
        <begin position="1252"/>
        <end position="1274"/>
    </location>
</feature>
<feature type="transmembrane region" description="Helical" evidence="1">
    <location>
        <begin position="1211"/>
        <end position="1231"/>
    </location>
</feature>
<dbReference type="OrthoDB" id="7474743at2759"/>
<feature type="transmembrane region" description="Helical" evidence="1">
    <location>
        <begin position="683"/>
        <end position="702"/>
    </location>
</feature>
<feature type="domain" description="Cyclic nucleotide-binding" evidence="2">
    <location>
        <begin position="924"/>
        <end position="1025"/>
    </location>
</feature>
<feature type="transmembrane region" description="Helical" evidence="1">
    <location>
        <begin position="1180"/>
        <end position="1199"/>
    </location>
</feature>
<feature type="transmembrane region" description="Helical" evidence="1">
    <location>
        <begin position="1337"/>
        <end position="1363"/>
    </location>
</feature>
<evidence type="ECO:0000313" key="3">
    <source>
        <dbReference type="Proteomes" id="UP000829999"/>
    </source>
</evidence>
<dbReference type="GO" id="GO:0005249">
    <property type="term" value="F:voltage-gated potassium channel activity"/>
    <property type="evidence" value="ECO:0007669"/>
    <property type="project" value="TreeGrafter"/>
</dbReference>
<proteinExistence type="predicted"/>
<dbReference type="SMART" id="SM00100">
    <property type="entry name" value="cNMP"/>
    <property type="match status" value="3"/>
</dbReference>
<keyword evidence="1" id="KW-1133">Transmembrane helix</keyword>
<accession>A0A9R0E0T7</accession>
<keyword evidence="1" id="KW-0472">Membrane</keyword>
<dbReference type="PROSITE" id="PS50042">
    <property type="entry name" value="CNMP_BINDING_3"/>
    <property type="match status" value="4"/>
</dbReference>
<dbReference type="PANTHER" id="PTHR10217:SF435">
    <property type="entry name" value="POTASSIUM VOLTAGE-GATED CHANNEL PROTEIN EAG"/>
    <property type="match status" value="1"/>
</dbReference>
<dbReference type="RefSeq" id="XP_050556291.1">
    <property type="nucleotide sequence ID" value="XM_050700334.1"/>
</dbReference>
<dbReference type="InterPro" id="IPR050818">
    <property type="entry name" value="KCNH_animal-type"/>
</dbReference>
<feature type="transmembrane region" description="Helical" evidence="1">
    <location>
        <begin position="1678"/>
        <end position="1696"/>
    </location>
</feature>
<keyword evidence="3" id="KW-1185">Reference proteome</keyword>
<feature type="domain" description="Cyclic nucleotide-binding" evidence="2">
    <location>
        <begin position="1465"/>
        <end position="1539"/>
    </location>
</feature>
<dbReference type="Proteomes" id="UP000829999">
    <property type="component" value="Chromosome 2"/>
</dbReference>
<dbReference type="PANTHER" id="PTHR10217">
    <property type="entry name" value="VOLTAGE AND LIGAND GATED POTASSIUM CHANNEL"/>
    <property type="match status" value="1"/>
</dbReference>
<feature type="transmembrane region" description="Helical" evidence="1">
    <location>
        <begin position="48"/>
        <end position="71"/>
    </location>
</feature>
<feature type="transmembrane region" description="Helical" evidence="1">
    <location>
        <begin position="135"/>
        <end position="153"/>
    </location>
</feature>
<evidence type="ECO:0000259" key="2">
    <source>
        <dbReference type="PROSITE" id="PS50042"/>
    </source>
</evidence>